<dbReference type="AlphaFoldDB" id="A0A0C9YJR7"/>
<accession>A0A0C9YJR7</accession>
<reference evidence="1 2" key="1">
    <citation type="submission" date="2014-04" db="EMBL/GenBank/DDBJ databases">
        <authorList>
            <consortium name="DOE Joint Genome Institute"/>
            <person name="Kuo A."/>
            <person name="Kohler A."/>
            <person name="Costa M.D."/>
            <person name="Nagy L.G."/>
            <person name="Floudas D."/>
            <person name="Copeland A."/>
            <person name="Barry K.W."/>
            <person name="Cichocki N."/>
            <person name="Veneault-Fourrey C."/>
            <person name="LaButti K."/>
            <person name="Lindquist E.A."/>
            <person name="Lipzen A."/>
            <person name="Lundell T."/>
            <person name="Morin E."/>
            <person name="Murat C."/>
            <person name="Sun H."/>
            <person name="Tunlid A."/>
            <person name="Henrissat B."/>
            <person name="Grigoriev I.V."/>
            <person name="Hibbett D.S."/>
            <person name="Martin F."/>
            <person name="Nordberg H.P."/>
            <person name="Cantor M.N."/>
            <person name="Hua S.X."/>
        </authorList>
    </citation>
    <scope>NUCLEOTIDE SEQUENCE [LARGE SCALE GENOMIC DNA]</scope>
    <source>
        <strain evidence="1 2">441</strain>
    </source>
</reference>
<evidence type="ECO:0000313" key="2">
    <source>
        <dbReference type="Proteomes" id="UP000054018"/>
    </source>
</evidence>
<proteinExistence type="predicted"/>
<keyword evidence="2" id="KW-1185">Reference proteome</keyword>
<dbReference type="OrthoDB" id="10614869at2759"/>
<evidence type="ECO:0000313" key="1">
    <source>
        <dbReference type="EMBL" id="KIK14009.1"/>
    </source>
</evidence>
<organism evidence="1 2">
    <name type="scientific">Pisolithus microcarpus 441</name>
    <dbReference type="NCBI Taxonomy" id="765257"/>
    <lineage>
        <taxon>Eukaryota</taxon>
        <taxon>Fungi</taxon>
        <taxon>Dikarya</taxon>
        <taxon>Basidiomycota</taxon>
        <taxon>Agaricomycotina</taxon>
        <taxon>Agaricomycetes</taxon>
        <taxon>Agaricomycetidae</taxon>
        <taxon>Boletales</taxon>
        <taxon>Sclerodermatineae</taxon>
        <taxon>Pisolithaceae</taxon>
        <taxon>Pisolithus</taxon>
    </lineage>
</organism>
<dbReference type="Proteomes" id="UP000054018">
    <property type="component" value="Unassembled WGS sequence"/>
</dbReference>
<dbReference type="EMBL" id="KN833961">
    <property type="protein sequence ID" value="KIK14009.1"/>
    <property type="molecule type" value="Genomic_DNA"/>
</dbReference>
<reference evidence="2" key="2">
    <citation type="submission" date="2015-01" db="EMBL/GenBank/DDBJ databases">
        <title>Evolutionary Origins and Diversification of the Mycorrhizal Mutualists.</title>
        <authorList>
            <consortium name="DOE Joint Genome Institute"/>
            <consortium name="Mycorrhizal Genomics Consortium"/>
            <person name="Kohler A."/>
            <person name="Kuo A."/>
            <person name="Nagy L.G."/>
            <person name="Floudas D."/>
            <person name="Copeland A."/>
            <person name="Barry K.W."/>
            <person name="Cichocki N."/>
            <person name="Veneault-Fourrey C."/>
            <person name="LaButti K."/>
            <person name="Lindquist E.A."/>
            <person name="Lipzen A."/>
            <person name="Lundell T."/>
            <person name="Morin E."/>
            <person name="Murat C."/>
            <person name="Riley R."/>
            <person name="Ohm R."/>
            <person name="Sun H."/>
            <person name="Tunlid A."/>
            <person name="Henrissat B."/>
            <person name="Grigoriev I.V."/>
            <person name="Hibbett D.S."/>
            <person name="Martin F."/>
        </authorList>
    </citation>
    <scope>NUCLEOTIDE SEQUENCE [LARGE SCALE GENOMIC DNA]</scope>
    <source>
        <strain evidence="2">441</strain>
    </source>
</reference>
<gene>
    <name evidence="1" type="ORF">PISMIDRAFT_17599</name>
</gene>
<dbReference type="STRING" id="765257.A0A0C9YJR7"/>
<dbReference type="HOGENOM" id="CLU_1938977_0_0_1"/>
<sequence length="130" mass="14924">MNVADNLEANVNDGVAANNIDDIHIEYHPNAAIPPQEIPFTEFARGHRPRAYKPNMSTDPWYLFWSHLDFEFAELALKAALNKEQVNCLLCLMKSIRSVGEVFTLNEYNDLQSTWRATSHRMMASSLQRK</sequence>
<protein>
    <submittedName>
        <fullName evidence="1">Uncharacterized protein</fullName>
    </submittedName>
</protein>
<name>A0A0C9YJR7_9AGAM</name>